<evidence type="ECO:0000259" key="12">
    <source>
        <dbReference type="PROSITE" id="PS50110"/>
    </source>
</evidence>
<evidence type="ECO:0000256" key="11">
    <source>
        <dbReference type="SAM" id="MobiDB-lite"/>
    </source>
</evidence>
<dbReference type="SUPFAM" id="SSF52172">
    <property type="entry name" value="CheY-like"/>
    <property type="match status" value="1"/>
</dbReference>
<dbReference type="RefSeq" id="WP_092505506.1">
    <property type="nucleotide sequence ID" value="NZ_LT629695.1"/>
</dbReference>
<keyword evidence="2 9" id="KW-0963">Cytoplasm</keyword>
<dbReference type="GO" id="GO:0003700">
    <property type="term" value="F:DNA-binding transcription factor activity"/>
    <property type="evidence" value="ECO:0007669"/>
    <property type="project" value="InterPro"/>
</dbReference>
<dbReference type="SMART" id="SM00448">
    <property type="entry name" value="REC"/>
    <property type="match status" value="1"/>
</dbReference>
<comment type="subcellular location">
    <subcellularLocation>
        <location evidence="1 9">Cytoplasm</location>
    </subcellularLocation>
</comment>
<evidence type="ECO:0000256" key="6">
    <source>
        <dbReference type="ARBA" id="ARBA00023125"/>
    </source>
</evidence>
<dbReference type="Gene3D" id="1.10.10.10">
    <property type="entry name" value="Winged helix-like DNA-binding domain superfamily/Winged helix DNA-binding domain"/>
    <property type="match status" value="1"/>
</dbReference>
<evidence type="ECO:0000256" key="9">
    <source>
        <dbReference type="PIRNR" id="PIRNR006171"/>
    </source>
</evidence>
<evidence type="ECO:0000313" key="14">
    <source>
        <dbReference type="Proteomes" id="UP000198822"/>
    </source>
</evidence>
<sequence>MIRVLVVEDDHGTADAHAAYVGRCEGFEVAGVAHSATAAIRALRDAQQGTDRIDLLLLDMNLPDGHGLQVCRELRAAGLLVDVIAVTAVRELDIVREAVAVGVVQYLIKPFGFAVFAERMRQYRAYRDELEGASSLTQQEVDRAIAALRTTNAPGLAKGLSAETLESVSALLASAGDARSATEVAADLGLSRVTARRYLEHLADAGVAERSPRRGTRGRPELEYRRRA</sequence>
<dbReference type="EMBL" id="LT629695">
    <property type="protein sequence ID" value="SDH82839.1"/>
    <property type="molecule type" value="Genomic_DNA"/>
</dbReference>
<evidence type="ECO:0000256" key="10">
    <source>
        <dbReference type="PROSITE-ProRule" id="PRU00169"/>
    </source>
</evidence>
<keyword evidence="7 9" id="KW-0010">Activator</keyword>
<dbReference type="GO" id="GO:0003677">
    <property type="term" value="F:DNA binding"/>
    <property type="evidence" value="ECO:0007669"/>
    <property type="project" value="UniProtKB-KW"/>
</dbReference>
<feature type="modified residue" description="4-aspartylphosphate" evidence="10">
    <location>
        <position position="59"/>
    </location>
</feature>
<evidence type="ECO:0000256" key="7">
    <source>
        <dbReference type="ARBA" id="ARBA00023159"/>
    </source>
</evidence>
<dbReference type="GO" id="GO:0005737">
    <property type="term" value="C:cytoplasm"/>
    <property type="evidence" value="ECO:0007669"/>
    <property type="project" value="UniProtKB-SubCell"/>
</dbReference>
<gene>
    <name evidence="13" type="ORF">SAMN04489720_2524</name>
</gene>
<keyword evidence="14" id="KW-1185">Reference proteome</keyword>
<name>A0A1G8FL91_9MICO</name>
<keyword evidence="4 9" id="KW-0902">Two-component regulatory system</keyword>
<dbReference type="InterPro" id="IPR005471">
    <property type="entry name" value="Tscrpt_reg_IclR_N"/>
</dbReference>
<dbReference type="InterPro" id="IPR001789">
    <property type="entry name" value="Sig_transdc_resp-reg_receiver"/>
</dbReference>
<dbReference type="PANTHER" id="PTHR45526:SF1">
    <property type="entry name" value="TRANSCRIPTIONAL REGULATORY PROTEIN DCUR-RELATED"/>
    <property type="match status" value="1"/>
</dbReference>
<dbReference type="PIRSF" id="PIRSF006171">
    <property type="entry name" value="RR_citrat_malat"/>
    <property type="match status" value="1"/>
</dbReference>
<feature type="region of interest" description="Disordered" evidence="11">
    <location>
        <begin position="206"/>
        <end position="228"/>
    </location>
</feature>
<reference evidence="14" key="1">
    <citation type="submission" date="2016-10" db="EMBL/GenBank/DDBJ databases">
        <authorList>
            <person name="Varghese N."/>
            <person name="Submissions S."/>
        </authorList>
    </citation>
    <scope>NUCLEOTIDE SEQUENCE [LARGE SCALE GENOMIC DNA]</scope>
    <source>
        <strain evidence="14">DSM 22002</strain>
    </source>
</reference>
<proteinExistence type="predicted"/>
<dbReference type="InterPro" id="IPR024187">
    <property type="entry name" value="Sig_transdc_resp-reg_cit/mal"/>
</dbReference>
<evidence type="ECO:0000256" key="1">
    <source>
        <dbReference type="ARBA" id="ARBA00004496"/>
    </source>
</evidence>
<evidence type="ECO:0000313" key="13">
    <source>
        <dbReference type="EMBL" id="SDH82839.1"/>
    </source>
</evidence>
<keyword evidence="8 9" id="KW-0804">Transcription</keyword>
<dbReference type="InterPro" id="IPR036388">
    <property type="entry name" value="WH-like_DNA-bd_sf"/>
</dbReference>
<dbReference type="Proteomes" id="UP000198822">
    <property type="component" value="Chromosome I"/>
</dbReference>
<dbReference type="SUPFAM" id="SSF46785">
    <property type="entry name" value="Winged helix' DNA-binding domain"/>
    <property type="match status" value="1"/>
</dbReference>
<dbReference type="InterPro" id="IPR051271">
    <property type="entry name" value="2C-system_Tx_regulators"/>
</dbReference>
<dbReference type="Pfam" id="PF00072">
    <property type="entry name" value="Response_reg"/>
    <property type="match status" value="1"/>
</dbReference>
<organism evidence="13 14">
    <name type="scientific">Agrococcus jejuensis</name>
    <dbReference type="NCBI Taxonomy" id="399736"/>
    <lineage>
        <taxon>Bacteria</taxon>
        <taxon>Bacillati</taxon>
        <taxon>Actinomycetota</taxon>
        <taxon>Actinomycetes</taxon>
        <taxon>Micrococcales</taxon>
        <taxon>Microbacteriaceae</taxon>
        <taxon>Agrococcus</taxon>
    </lineage>
</organism>
<evidence type="ECO:0000256" key="3">
    <source>
        <dbReference type="ARBA" id="ARBA00022553"/>
    </source>
</evidence>
<keyword evidence="6 9" id="KW-0238">DNA-binding</keyword>
<dbReference type="PANTHER" id="PTHR45526">
    <property type="entry name" value="TRANSCRIPTIONAL REGULATORY PROTEIN DPIA"/>
    <property type="match status" value="1"/>
</dbReference>
<feature type="compositionally biased region" description="Basic and acidic residues" evidence="11">
    <location>
        <begin position="218"/>
        <end position="228"/>
    </location>
</feature>
<dbReference type="Gene3D" id="3.40.50.2300">
    <property type="match status" value="1"/>
</dbReference>
<dbReference type="PROSITE" id="PS50110">
    <property type="entry name" value="RESPONSE_REGULATORY"/>
    <property type="match status" value="1"/>
</dbReference>
<dbReference type="GO" id="GO:0000156">
    <property type="term" value="F:phosphorelay response regulator activity"/>
    <property type="evidence" value="ECO:0007669"/>
    <property type="project" value="TreeGrafter"/>
</dbReference>
<evidence type="ECO:0000256" key="8">
    <source>
        <dbReference type="ARBA" id="ARBA00023163"/>
    </source>
</evidence>
<protein>
    <recommendedName>
        <fullName evidence="9">Transcriptional regulatory protein</fullName>
    </recommendedName>
</protein>
<dbReference type="InterPro" id="IPR011006">
    <property type="entry name" value="CheY-like_superfamily"/>
</dbReference>
<keyword evidence="3 10" id="KW-0597">Phosphoprotein</keyword>
<keyword evidence="5 9" id="KW-0805">Transcription regulation</keyword>
<dbReference type="OrthoDB" id="7187989at2"/>
<evidence type="ECO:0000256" key="4">
    <source>
        <dbReference type="ARBA" id="ARBA00023012"/>
    </source>
</evidence>
<accession>A0A1G8FL91</accession>
<evidence type="ECO:0000256" key="2">
    <source>
        <dbReference type="ARBA" id="ARBA00022490"/>
    </source>
</evidence>
<dbReference type="Pfam" id="PF09339">
    <property type="entry name" value="HTH_IclR"/>
    <property type="match status" value="1"/>
</dbReference>
<dbReference type="STRING" id="399736.SAMN04489720_2524"/>
<dbReference type="AlphaFoldDB" id="A0A1G8FL91"/>
<dbReference type="InterPro" id="IPR036390">
    <property type="entry name" value="WH_DNA-bd_sf"/>
</dbReference>
<evidence type="ECO:0000256" key="5">
    <source>
        <dbReference type="ARBA" id="ARBA00023015"/>
    </source>
</evidence>
<feature type="domain" description="Response regulatory" evidence="12">
    <location>
        <begin position="3"/>
        <end position="124"/>
    </location>
</feature>